<accession>A0A026WSN9</accession>
<sequence>MICSTRETDHRRGRREKNEKRVTVPLNVEEATTVRFQSADKASSSSSLLHRSGISLRSTCSSVRVRHAHAKRIRSGKESGHARFVTTCRIASTMPLISLTALTRNFGLRYTLPLLEFTIYNFSVEKVKRERVRGERERERESKKEEHDRS</sequence>
<keyword evidence="3" id="KW-1185">Reference proteome</keyword>
<dbReference type="EMBL" id="KK107109">
    <property type="protein sequence ID" value="EZA59065.1"/>
    <property type="molecule type" value="Genomic_DNA"/>
</dbReference>
<feature type="region of interest" description="Disordered" evidence="1">
    <location>
        <begin position="130"/>
        <end position="150"/>
    </location>
</feature>
<evidence type="ECO:0000256" key="1">
    <source>
        <dbReference type="SAM" id="MobiDB-lite"/>
    </source>
</evidence>
<organism evidence="2 3">
    <name type="scientific">Ooceraea biroi</name>
    <name type="common">Clonal raider ant</name>
    <name type="synonym">Cerapachys biroi</name>
    <dbReference type="NCBI Taxonomy" id="2015173"/>
    <lineage>
        <taxon>Eukaryota</taxon>
        <taxon>Metazoa</taxon>
        <taxon>Ecdysozoa</taxon>
        <taxon>Arthropoda</taxon>
        <taxon>Hexapoda</taxon>
        <taxon>Insecta</taxon>
        <taxon>Pterygota</taxon>
        <taxon>Neoptera</taxon>
        <taxon>Endopterygota</taxon>
        <taxon>Hymenoptera</taxon>
        <taxon>Apocrita</taxon>
        <taxon>Aculeata</taxon>
        <taxon>Formicoidea</taxon>
        <taxon>Formicidae</taxon>
        <taxon>Dorylinae</taxon>
        <taxon>Ooceraea</taxon>
    </lineage>
</organism>
<evidence type="ECO:0000313" key="3">
    <source>
        <dbReference type="Proteomes" id="UP000053097"/>
    </source>
</evidence>
<name>A0A026WSN9_OOCBI</name>
<dbReference type="Proteomes" id="UP000053097">
    <property type="component" value="Unassembled WGS sequence"/>
</dbReference>
<reference evidence="2 3" key="1">
    <citation type="journal article" date="2014" name="Curr. Biol.">
        <title>The genome of the clonal raider ant Cerapachys biroi.</title>
        <authorList>
            <person name="Oxley P.R."/>
            <person name="Ji L."/>
            <person name="Fetter-Pruneda I."/>
            <person name="McKenzie S.K."/>
            <person name="Li C."/>
            <person name="Hu H."/>
            <person name="Zhang G."/>
            <person name="Kronauer D.J."/>
        </authorList>
    </citation>
    <scope>NUCLEOTIDE SEQUENCE [LARGE SCALE GENOMIC DNA]</scope>
</reference>
<feature type="region of interest" description="Disordered" evidence="1">
    <location>
        <begin position="1"/>
        <end position="21"/>
    </location>
</feature>
<protein>
    <submittedName>
        <fullName evidence="2">Uncharacterized protein</fullName>
    </submittedName>
</protein>
<gene>
    <name evidence="2" type="ORF">X777_15706</name>
</gene>
<dbReference type="AlphaFoldDB" id="A0A026WSN9"/>
<evidence type="ECO:0000313" key="2">
    <source>
        <dbReference type="EMBL" id="EZA59065.1"/>
    </source>
</evidence>
<proteinExistence type="predicted"/>